<evidence type="ECO:0000256" key="1">
    <source>
        <dbReference type="SAM" id="MobiDB-lite"/>
    </source>
</evidence>
<evidence type="ECO:0000313" key="2">
    <source>
        <dbReference type="EMBL" id="KAL2608609.1"/>
    </source>
</evidence>
<evidence type="ECO:0000313" key="3">
    <source>
        <dbReference type="Proteomes" id="UP001605036"/>
    </source>
</evidence>
<accession>A0ABD1XIN1</accession>
<dbReference type="Proteomes" id="UP001605036">
    <property type="component" value="Unassembled WGS sequence"/>
</dbReference>
<dbReference type="EMBL" id="JBHFFA010000008">
    <property type="protein sequence ID" value="KAL2608609.1"/>
    <property type="molecule type" value="Genomic_DNA"/>
</dbReference>
<comment type="caution">
    <text evidence="2">The sequence shown here is derived from an EMBL/GenBank/DDBJ whole genome shotgun (WGS) entry which is preliminary data.</text>
</comment>
<gene>
    <name evidence="2" type="ORF">R1flu_027182</name>
</gene>
<sequence>MLAEALSIMTTGRDGTENAEMLLAEKIFLLESSRHLQERIMAFNKMVGPEEKIISDMNLKDTLILSPEEKSESSMSTYKDGNSSSRGGSSSSKLAERPHPSQSKTGSVPALAGGEVPTITARLSGQIQEGSEWPQLGNQEKNQKQDRAAPEDRNGKRED</sequence>
<dbReference type="AlphaFoldDB" id="A0ABD1XIN1"/>
<feature type="compositionally biased region" description="Basic and acidic residues" evidence="1">
    <location>
        <begin position="141"/>
        <end position="159"/>
    </location>
</feature>
<feature type="compositionally biased region" description="Low complexity" evidence="1">
    <location>
        <begin position="81"/>
        <end position="92"/>
    </location>
</feature>
<feature type="region of interest" description="Disordered" evidence="1">
    <location>
        <begin position="65"/>
        <end position="159"/>
    </location>
</feature>
<proteinExistence type="predicted"/>
<protein>
    <submittedName>
        <fullName evidence="2">Uncharacterized protein</fullName>
    </submittedName>
</protein>
<reference evidence="2 3" key="1">
    <citation type="submission" date="2024-09" db="EMBL/GenBank/DDBJ databases">
        <title>Chromosome-scale assembly of Riccia fluitans.</title>
        <authorList>
            <person name="Paukszto L."/>
            <person name="Sawicki J."/>
            <person name="Karawczyk K."/>
            <person name="Piernik-Szablinska J."/>
            <person name="Szczecinska M."/>
            <person name="Mazdziarz M."/>
        </authorList>
    </citation>
    <scope>NUCLEOTIDE SEQUENCE [LARGE SCALE GENOMIC DNA]</scope>
    <source>
        <strain evidence="2">Rf_01</strain>
        <tissue evidence="2">Aerial parts of the thallus</tissue>
    </source>
</reference>
<keyword evidence="3" id="KW-1185">Reference proteome</keyword>
<name>A0ABD1XIN1_9MARC</name>
<organism evidence="2 3">
    <name type="scientific">Riccia fluitans</name>
    <dbReference type="NCBI Taxonomy" id="41844"/>
    <lineage>
        <taxon>Eukaryota</taxon>
        <taxon>Viridiplantae</taxon>
        <taxon>Streptophyta</taxon>
        <taxon>Embryophyta</taxon>
        <taxon>Marchantiophyta</taxon>
        <taxon>Marchantiopsida</taxon>
        <taxon>Marchantiidae</taxon>
        <taxon>Marchantiales</taxon>
        <taxon>Ricciaceae</taxon>
        <taxon>Riccia</taxon>
    </lineage>
</organism>